<keyword evidence="1" id="KW-0472">Membrane</keyword>
<keyword evidence="1" id="KW-1133">Transmembrane helix</keyword>
<organism evidence="2 3">
    <name type="scientific">Burkholderia pyrrocinia</name>
    <name type="common">Pseudomonas pyrrocinia</name>
    <dbReference type="NCBI Taxonomy" id="60550"/>
    <lineage>
        <taxon>Bacteria</taxon>
        <taxon>Pseudomonadati</taxon>
        <taxon>Pseudomonadota</taxon>
        <taxon>Betaproteobacteria</taxon>
        <taxon>Burkholderiales</taxon>
        <taxon>Burkholderiaceae</taxon>
        <taxon>Burkholderia</taxon>
        <taxon>Burkholderia cepacia complex</taxon>
    </lineage>
</organism>
<accession>A0ABZ3BP91</accession>
<sequence>MKRTGFSLAYWIAGLITTWFALWIGSRIDWQIHTGLRLPFGQDDCREIDLCSPPWPTTVLLIGFLIGPSLAFAFAGWRIGRHRTTPQKVASSLVTLAIPTMLIYIASYVIR</sequence>
<proteinExistence type="predicted"/>
<evidence type="ECO:0000313" key="3">
    <source>
        <dbReference type="Proteomes" id="UP001484179"/>
    </source>
</evidence>
<name>A0ABZ3BP91_BURPY</name>
<feature type="transmembrane region" description="Helical" evidence="1">
    <location>
        <begin position="89"/>
        <end position="110"/>
    </location>
</feature>
<gene>
    <name evidence="2" type="ORF">WN985_30460</name>
</gene>
<evidence type="ECO:0000256" key="1">
    <source>
        <dbReference type="SAM" id="Phobius"/>
    </source>
</evidence>
<evidence type="ECO:0008006" key="4">
    <source>
        <dbReference type="Google" id="ProtNLM"/>
    </source>
</evidence>
<reference evidence="2 3" key="1">
    <citation type="submission" date="2024-04" db="EMBL/GenBank/DDBJ databases">
        <title>Biological Control Activity of Plant Growth Promoting Rhizobacteria Burkholderia pyrrocinia BX1 against Tobacco black shank Introduction Tobacco black shank (TBS) caused by the oomycete Phytophthora. nicotianae (P. nicotianae) has become a destructive soil.</title>
        <authorList>
            <person name="Liu X."/>
            <person name="Shu C."/>
        </authorList>
    </citation>
    <scope>NUCLEOTIDE SEQUENCE [LARGE SCALE GENOMIC DNA]</scope>
    <source>
        <strain evidence="2 3">BX1</strain>
    </source>
</reference>
<dbReference type="RefSeq" id="WP_157776374.1">
    <property type="nucleotide sequence ID" value="NZ_CP150850.1"/>
</dbReference>
<evidence type="ECO:0000313" key="2">
    <source>
        <dbReference type="EMBL" id="WZW56811.1"/>
    </source>
</evidence>
<keyword evidence="1" id="KW-0812">Transmembrane</keyword>
<dbReference type="Proteomes" id="UP001484179">
    <property type="component" value="Chromosome 2"/>
</dbReference>
<keyword evidence="3" id="KW-1185">Reference proteome</keyword>
<dbReference type="EMBL" id="CP150850">
    <property type="protein sequence ID" value="WZW56811.1"/>
    <property type="molecule type" value="Genomic_DNA"/>
</dbReference>
<feature type="transmembrane region" description="Helical" evidence="1">
    <location>
        <begin position="7"/>
        <end position="26"/>
    </location>
</feature>
<protein>
    <recommendedName>
        <fullName evidence="4">Transmembrane protein</fullName>
    </recommendedName>
</protein>
<feature type="transmembrane region" description="Helical" evidence="1">
    <location>
        <begin position="59"/>
        <end position="77"/>
    </location>
</feature>